<evidence type="ECO:0000256" key="3">
    <source>
        <dbReference type="ARBA" id="ARBA00048462"/>
    </source>
</evidence>
<proteinExistence type="inferred from homology"/>
<dbReference type="InterPro" id="IPR001227">
    <property type="entry name" value="Ac_transferase_dom_sf"/>
</dbReference>
<dbReference type="NCBIfam" id="TIGR00128">
    <property type="entry name" value="fabD"/>
    <property type="match status" value="1"/>
</dbReference>
<dbReference type="EMBL" id="JBEPLW010000005">
    <property type="protein sequence ID" value="MET3575259.1"/>
    <property type="molecule type" value="Genomic_DNA"/>
</dbReference>
<dbReference type="Gene3D" id="3.30.70.250">
    <property type="entry name" value="Malonyl-CoA ACP transacylase, ACP-binding"/>
    <property type="match status" value="1"/>
</dbReference>
<dbReference type="PIRSF" id="PIRSF000446">
    <property type="entry name" value="Mct"/>
    <property type="match status" value="1"/>
</dbReference>
<evidence type="ECO:0000256" key="1">
    <source>
        <dbReference type="ARBA" id="ARBA00022679"/>
    </source>
</evidence>
<accession>A0ABV2GAS5</accession>
<dbReference type="InterPro" id="IPR004410">
    <property type="entry name" value="Malonyl_CoA-ACP_transAc_FabD"/>
</dbReference>
<dbReference type="Gene3D" id="3.40.366.10">
    <property type="entry name" value="Malonyl-Coenzyme A Acyl Carrier Protein, domain 2"/>
    <property type="match status" value="1"/>
</dbReference>
<keyword evidence="7" id="KW-1185">Reference proteome</keyword>
<organism evidence="6 7">
    <name type="scientific">Bhargavaea ullalensis</name>
    <dbReference type="NCBI Taxonomy" id="1265685"/>
    <lineage>
        <taxon>Bacteria</taxon>
        <taxon>Bacillati</taxon>
        <taxon>Bacillota</taxon>
        <taxon>Bacilli</taxon>
        <taxon>Bacillales</taxon>
        <taxon>Caryophanaceae</taxon>
        <taxon>Bhargavaea</taxon>
    </lineage>
</organism>
<dbReference type="GO" id="GO:0004314">
    <property type="term" value="F:[acyl-carrier-protein] S-malonyltransferase activity"/>
    <property type="evidence" value="ECO:0007669"/>
    <property type="project" value="UniProtKB-EC"/>
</dbReference>
<dbReference type="PANTHER" id="PTHR42681">
    <property type="entry name" value="MALONYL-COA-ACYL CARRIER PROTEIN TRANSACYLASE, MITOCHONDRIAL"/>
    <property type="match status" value="1"/>
</dbReference>
<dbReference type="SMART" id="SM00827">
    <property type="entry name" value="PKS_AT"/>
    <property type="match status" value="1"/>
</dbReference>
<dbReference type="InterPro" id="IPR050858">
    <property type="entry name" value="Mal-CoA-ACP_Trans/PKS_FabD"/>
</dbReference>
<dbReference type="RefSeq" id="WP_354196251.1">
    <property type="nucleotide sequence ID" value="NZ_JBEPLW010000005.1"/>
</dbReference>
<keyword evidence="1 4" id="KW-0808">Transferase</keyword>
<comment type="similarity">
    <text evidence="4">Belongs to the fabD family.</text>
</comment>
<dbReference type="InterPro" id="IPR016035">
    <property type="entry name" value="Acyl_Trfase/lysoPLipase"/>
</dbReference>
<dbReference type="InterPro" id="IPR014043">
    <property type="entry name" value="Acyl_transferase_dom"/>
</dbReference>
<dbReference type="Proteomes" id="UP001549099">
    <property type="component" value="Unassembled WGS sequence"/>
</dbReference>
<evidence type="ECO:0000256" key="2">
    <source>
        <dbReference type="ARBA" id="ARBA00023315"/>
    </source>
</evidence>
<reference evidence="6 7" key="1">
    <citation type="submission" date="2024-06" db="EMBL/GenBank/DDBJ databases">
        <title>Genomic Encyclopedia of Type Strains, Phase IV (KMG-IV): sequencing the most valuable type-strain genomes for metagenomic binning, comparative biology and taxonomic classification.</title>
        <authorList>
            <person name="Goeker M."/>
        </authorList>
    </citation>
    <scope>NUCLEOTIDE SEQUENCE [LARGE SCALE GENOMIC DNA]</scope>
    <source>
        <strain evidence="6 7">DSM 26128</strain>
    </source>
</reference>
<comment type="catalytic activity">
    <reaction evidence="3 4">
        <text>holo-[ACP] + malonyl-CoA = malonyl-[ACP] + CoA</text>
        <dbReference type="Rhea" id="RHEA:41792"/>
        <dbReference type="Rhea" id="RHEA-COMP:9623"/>
        <dbReference type="Rhea" id="RHEA-COMP:9685"/>
        <dbReference type="ChEBI" id="CHEBI:57287"/>
        <dbReference type="ChEBI" id="CHEBI:57384"/>
        <dbReference type="ChEBI" id="CHEBI:64479"/>
        <dbReference type="ChEBI" id="CHEBI:78449"/>
        <dbReference type="EC" id="2.3.1.39"/>
    </reaction>
</comment>
<dbReference type="SUPFAM" id="SSF52151">
    <property type="entry name" value="FabD/lysophospholipase-like"/>
    <property type="match status" value="1"/>
</dbReference>
<feature type="domain" description="Malonyl-CoA:ACP transacylase (MAT)" evidence="5">
    <location>
        <begin position="7"/>
        <end position="297"/>
    </location>
</feature>
<gene>
    <name evidence="6" type="ORF">ABID49_001144</name>
</gene>
<dbReference type="SUPFAM" id="SSF55048">
    <property type="entry name" value="Probable ACP-binding domain of malonyl-CoA ACP transacylase"/>
    <property type="match status" value="1"/>
</dbReference>
<dbReference type="PANTHER" id="PTHR42681:SF1">
    <property type="entry name" value="MALONYL-COA-ACYL CARRIER PROTEIN TRANSACYLASE, MITOCHONDRIAL"/>
    <property type="match status" value="1"/>
</dbReference>
<sequence>MSKIAFVFPGQGAQKAGMAADFIGEGKSGAHFREEADERLGFGLGTLMIEGPQEELTLTYNAQPALLTAGAAIDAALKSAGIRPDYAAGHSLGEYTALVSAGVLGFGDAAQTVHRRGLYMNEAVPAGEGAMAAILGLGAEELGRVTENITESGDPVQPANLNCPGQIAISGSKRGVERACEAAKEAGAKRAIPLDVSGPFHSSLMKPASSKLREQLDSVIFKQPDYPVVSNVTARPEHDPAKMKELLVEQLYSPVRWEESVREMIQNGVTLFIECGPGGVLAGLIRKIDRSVTVLRVEDAESLDKAVEAAKGWS</sequence>
<evidence type="ECO:0000313" key="6">
    <source>
        <dbReference type="EMBL" id="MET3575259.1"/>
    </source>
</evidence>
<dbReference type="EC" id="2.3.1.39" evidence="4"/>
<name>A0ABV2GAS5_9BACL</name>
<evidence type="ECO:0000259" key="5">
    <source>
        <dbReference type="SMART" id="SM00827"/>
    </source>
</evidence>
<evidence type="ECO:0000313" key="7">
    <source>
        <dbReference type="Proteomes" id="UP001549099"/>
    </source>
</evidence>
<dbReference type="InterPro" id="IPR024925">
    <property type="entry name" value="Malonyl_CoA-ACP_transAc"/>
</dbReference>
<dbReference type="InterPro" id="IPR016036">
    <property type="entry name" value="Malonyl_transacylase_ACP-bd"/>
</dbReference>
<protein>
    <recommendedName>
        <fullName evidence="4">Malonyl CoA-acyl carrier protein transacylase</fullName>
        <ecNumber evidence="4">2.3.1.39</ecNumber>
    </recommendedName>
</protein>
<dbReference type="Pfam" id="PF00698">
    <property type="entry name" value="Acyl_transf_1"/>
    <property type="match status" value="1"/>
</dbReference>
<keyword evidence="2 4" id="KW-0012">Acyltransferase</keyword>
<evidence type="ECO:0000256" key="4">
    <source>
        <dbReference type="PIRNR" id="PIRNR000446"/>
    </source>
</evidence>
<comment type="caution">
    <text evidence="6">The sequence shown here is derived from an EMBL/GenBank/DDBJ whole genome shotgun (WGS) entry which is preliminary data.</text>
</comment>